<dbReference type="Pfam" id="PF17131">
    <property type="entry name" value="LolA_like"/>
    <property type="match status" value="1"/>
</dbReference>
<dbReference type="OrthoDB" id="9803781at2"/>
<dbReference type="InterPro" id="IPR033399">
    <property type="entry name" value="TP_0789-like"/>
</dbReference>
<reference evidence="3 4" key="1">
    <citation type="submission" date="2019-07" db="EMBL/GenBank/DDBJ databases">
        <title>Genomic Encyclopedia of Type Strains, Phase IV (KMG-IV): sequencing the most valuable type-strain genomes for metagenomic binning, comparative biology and taxonomic classification.</title>
        <authorList>
            <person name="Goeker M."/>
        </authorList>
    </citation>
    <scope>NUCLEOTIDE SEQUENCE [LARGE SCALE GENOMIC DNA]</scope>
    <source>
        <strain evidence="3 4">SS015</strain>
    </source>
</reference>
<dbReference type="EMBL" id="VNIB01000022">
    <property type="protein sequence ID" value="TYO95210.1"/>
    <property type="molecule type" value="Genomic_DNA"/>
</dbReference>
<proteinExistence type="predicted"/>
<gene>
    <name evidence="3" type="ORF">EDC39_12210</name>
</gene>
<dbReference type="AlphaFoldDB" id="A0A5D3WGT1"/>
<evidence type="ECO:0000259" key="2">
    <source>
        <dbReference type="Pfam" id="PF17131"/>
    </source>
</evidence>
<organism evidence="3 4">
    <name type="scientific">Geothermobacter ehrlichii</name>
    <dbReference type="NCBI Taxonomy" id="213224"/>
    <lineage>
        <taxon>Bacteria</taxon>
        <taxon>Pseudomonadati</taxon>
        <taxon>Thermodesulfobacteriota</taxon>
        <taxon>Desulfuromonadia</taxon>
        <taxon>Desulfuromonadales</taxon>
        <taxon>Geothermobacteraceae</taxon>
        <taxon>Geothermobacter</taxon>
    </lineage>
</organism>
<comment type="caution">
    <text evidence="3">The sequence shown here is derived from an EMBL/GenBank/DDBJ whole genome shotgun (WGS) entry which is preliminary data.</text>
</comment>
<keyword evidence="1" id="KW-0732">Signal</keyword>
<dbReference type="Proteomes" id="UP000324159">
    <property type="component" value="Unassembled WGS sequence"/>
</dbReference>
<evidence type="ECO:0000313" key="3">
    <source>
        <dbReference type="EMBL" id="TYO95210.1"/>
    </source>
</evidence>
<dbReference type="RefSeq" id="WP_148897206.1">
    <property type="nucleotide sequence ID" value="NZ_VNIB01000022.1"/>
</dbReference>
<evidence type="ECO:0000256" key="1">
    <source>
        <dbReference type="SAM" id="SignalP"/>
    </source>
</evidence>
<feature type="signal peptide" evidence="1">
    <location>
        <begin position="1"/>
        <end position="21"/>
    </location>
</feature>
<protein>
    <submittedName>
        <fullName evidence="3">Outer membrane lipoprotein-sorting protein</fullName>
    </submittedName>
</protein>
<name>A0A5D3WGT1_9BACT</name>
<dbReference type="Gene3D" id="2.50.20.10">
    <property type="entry name" value="Lipoprotein localisation LolA/LolB/LppX"/>
    <property type="match status" value="1"/>
</dbReference>
<accession>A0A5D3WGT1</accession>
<feature type="domain" description="Uncharacterized protein TP-0789" evidence="2">
    <location>
        <begin position="73"/>
        <end position="253"/>
    </location>
</feature>
<feature type="chain" id="PRO_5022982010" evidence="1">
    <location>
        <begin position="22"/>
        <end position="260"/>
    </location>
</feature>
<keyword evidence="4" id="KW-1185">Reference proteome</keyword>
<dbReference type="CDD" id="cd16329">
    <property type="entry name" value="LolA_like"/>
    <property type="match status" value="1"/>
</dbReference>
<evidence type="ECO:0000313" key="4">
    <source>
        <dbReference type="Proteomes" id="UP000324159"/>
    </source>
</evidence>
<keyword evidence="3" id="KW-0449">Lipoprotein</keyword>
<sequence>MKRLLLLFVLLFLWPAGQLLAAPDVEQIVEQANRAAYYAGRDGRADVHMVIYDAHGGTRERRFTILRLNVAGDDQKFYVYFKAPADVRKMAYLVWKHVGGDDDRWLWLPALNLKKRIAPGDKRTSFVGSDFFYEDVSGRGLEEDVHELVGETETAWLVKNTPKDPGSVEFAWYQVWIDKATSLPVKAEYHDREGKLYRRVSAARIETIQGYPTVVEAVAEDLRAGTRTVNTFSNVKYDIGLKERIFTERFLRRPPREVTR</sequence>